<evidence type="ECO:0000256" key="6">
    <source>
        <dbReference type="SAM" id="MobiDB-lite"/>
    </source>
</evidence>
<dbReference type="SUPFAM" id="SSF57716">
    <property type="entry name" value="Glucocorticoid receptor-like (DNA-binding domain)"/>
    <property type="match status" value="1"/>
</dbReference>
<organism evidence="8 9">
    <name type="scientific">Austropuccinia psidii MF-1</name>
    <dbReference type="NCBI Taxonomy" id="1389203"/>
    <lineage>
        <taxon>Eukaryota</taxon>
        <taxon>Fungi</taxon>
        <taxon>Dikarya</taxon>
        <taxon>Basidiomycota</taxon>
        <taxon>Pucciniomycotina</taxon>
        <taxon>Pucciniomycetes</taxon>
        <taxon>Pucciniales</taxon>
        <taxon>Sphaerophragmiaceae</taxon>
        <taxon>Austropuccinia</taxon>
    </lineage>
</organism>
<comment type="caution">
    <text evidence="8">The sequence shown here is derived from an EMBL/GenBank/DDBJ whole genome shotgun (WGS) entry which is preliminary data.</text>
</comment>
<dbReference type="OrthoDB" id="10262490at2759"/>
<dbReference type="GO" id="GO:0005730">
    <property type="term" value="C:nucleolus"/>
    <property type="evidence" value="ECO:0007669"/>
    <property type="project" value="TreeGrafter"/>
</dbReference>
<dbReference type="Pfam" id="PF01246">
    <property type="entry name" value="Ribosomal_L24e"/>
    <property type="match status" value="1"/>
</dbReference>
<dbReference type="InterPro" id="IPR023442">
    <property type="entry name" value="Ribosomal_eL24_CS"/>
</dbReference>
<gene>
    <name evidence="8" type="ORF">O181_042561</name>
</gene>
<feature type="region of interest" description="Disordered" evidence="6">
    <location>
        <begin position="162"/>
        <end position="188"/>
    </location>
</feature>
<evidence type="ECO:0000313" key="8">
    <source>
        <dbReference type="EMBL" id="MBW0502846.1"/>
    </source>
</evidence>
<keyword evidence="4" id="KW-0690">Ribosome biogenesis</keyword>
<reference evidence="8" key="1">
    <citation type="submission" date="2021-03" db="EMBL/GenBank/DDBJ databases">
        <title>Draft genome sequence of rust myrtle Austropuccinia psidii MF-1, a brazilian biotype.</title>
        <authorList>
            <person name="Quecine M.C."/>
            <person name="Pachon D.M.R."/>
            <person name="Bonatelli M.L."/>
            <person name="Correr F.H."/>
            <person name="Franceschini L.M."/>
            <person name="Leite T.F."/>
            <person name="Margarido G.R.A."/>
            <person name="Almeida C.A."/>
            <person name="Ferrarezi J.A."/>
            <person name="Labate C.A."/>
        </authorList>
    </citation>
    <scope>NUCLEOTIDE SEQUENCE</scope>
    <source>
        <strain evidence="8">MF-1</strain>
    </source>
</reference>
<dbReference type="InterPro" id="IPR011017">
    <property type="entry name" value="TRASH_dom"/>
</dbReference>
<dbReference type="InterPro" id="IPR000988">
    <property type="entry name" value="Ribosomal_eL24-rel_N"/>
</dbReference>
<dbReference type="EMBL" id="AVOT02017035">
    <property type="protein sequence ID" value="MBW0502846.1"/>
    <property type="molecule type" value="Genomic_DNA"/>
</dbReference>
<dbReference type="PANTHER" id="PTHR10792">
    <property type="entry name" value="60S RIBOSOMAL PROTEIN L24"/>
    <property type="match status" value="1"/>
</dbReference>
<comment type="similarity">
    <text evidence="2">Belongs to the eukaryotic ribosomal protein eL24 family.</text>
</comment>
<dbReference type="GO" id="GO:0003735">
    <property type="term" value="F:structural constituent of ribosome"/>
    <property type="evidence" value="ECO:0007669"/>
    <property type="project" value="InterPro"/>
</dbReference>
<dbReference type="CDD" id="cd00472">
    <property type="entry name" value="Ribosomal_L24e_L24"/>
    <property type="match status" value="1"/>
</dbReference>
<evidence type="ECO:0000256" key="1">
    <source>
        <dbReference type="ARBA" id="ARBA00004123"/>
    </source>
</evidence>
<dbReference type="SMART" id="SM00746">
    <property type="entry name" value="TRASH"/>
    <property type="match status" value="1"/>
</dbReference>
<dbReference type="Proteomes" id="UP000765509">
    <property type="component" value="Unassembled WGS sequence"/>
</dbReference>
<evidence type="ECO:0000256" key="3">
    <source>
        <dbReference type="ARBA" id="ARBA00018397"/>
    </source>
</evidence>
<evidence type="ECO:0000313" key="9">
    <source>
        <dbReference type="Proteomes" id="UP000765509"/>
    </source>
</evidence>
<evidence type="ECO:0000256" key="4">
    <source>
        <dbReference type="ARBA" id="ARBA00022517"/>
    </source>
</evidence>
<name>A0A9Q3DF33_9BASI</name>
<feature type="region of interest" description="Disordered" evidence="6">
    <location>
        <begin position="223"/>
        <end position="247"/>
    </location>
</feature>
<dbReference type="AlphaFoldDB" id="A0A9Q3DF33"/>
<keyword evidence="9" id="KW-1185">Reference proteome</keyword>
<feature type="domain" description="TRASH" evidence="7">
    <location>
        <begin position="6"/>
        <end position="44"/>
    </location>
</feature>
<sequence length="247" mass="27688">MRIEKCYFCGASVYPGHGTMFVRNDAKMFRFCRSKCHKNFKMKRNPRKVRWTKAFRKAAGKEMAIDSTLEFEKRRNVPVKYDRELVKSTIDAIDRVAAIKAKREKAFYAARMAAAAPVVRKSMAVEVVKDRHVLGLKEDELTQKAVKAATDRLDKIAARELEQKAGQKNKQTSEGAPIEVDGDGDSDEMEDLELDAAQAISNALISTGRLAGENQERTKIKVKTQNQRRVKSALITGGGGDQSMDMD</sequence>
<evidence type="ECO:0000256" key="2">
    <source>
        <dbReference type="ARBA" id="ARBA00005647"/>
    </source>
</evidence>
<protein>
    <recommendedName>
        <fullName evidence="3">Ribosome biogenesis protein RLP24</fullName>
    </recommendedName>
</protein>
<proteinExistence type="inferred from homology"/>
<dbReference type="Gene3D" id="2.30.170.20">
    <property type="entry name" value="Ribosomal protein L24e"/>
    <property type="match status" value="1"/>
</dbReference>
<keyword evidence="5" id="KW-0539">Nucleus</keyword>
<dbReference type="PANTHER" id="PTHR10792:SF8">
    <property type="entry name" value="RIBOSOME BIOGENESIS PROTEIN RLP24-RELATED"/>
    <property type="match status" value="1"/>
</dbReference>
<evidence type="ECO:0000256" key="5">
    <source>
        <dbReference type="ARBA" id="ARBA00023242"/>
    </source>
</evidence>
<dbReference type="InterPro" id="IPR038630">
    <property type="entry name" value="L24e/L24_sf"/>
</dbReference>
<evidence type="ECO:0000259" key="7">
    <source>
        <dbReference type="SMART" id="SM00746"/>
    </source>
</evidence>
<dbReference type="InterPro" id="IPR056366">
    <property type="entry name" value="Ribosomal_eL24"/>
</dbReference>
<dbReference type="FunFam" id="2.30.170.20:FF:000001">
    <property type="entry name" value="probable ribosome biogenesis protein RLP24"/>
    <property type="match status" value="1"/>
</dbReference>
<comment type="subcellular location">
    <subcellularLocation>
        <location evidence="1">Nucleus</location>
    </subcellularLocation>
</comment>
<dbReference type="PROSITE" id="PS01073">
    <property type="entry name" value="RIBOSOMAL_L24E"/>
    <property type="match status" value="1"/>
</dbReference>
<accession>A0A9Q3DF33</accession>
<dbReference type="GO" id="GO:0042273">
    <property type="term" value="P:ribosomal large subunit biogenesis"/>
    <property type="evidence" value="ECO:0007669"/>
    <property type="project" value="TreeGrafter"/>
</dbReference>